<dbReference type="InterPro" id="IPR037066">
    <property type="entry name" value="Plug_dom_sf"/>
</dbReference>
<dbReference type="Pfam" id="PF07715">
    <property type="entry name" value="Plug"/>
    <property type="match status" value="1"/>
</dbReference>
<evidence type="ECO:0000256" key="5">
    <source>
        <dbReference type="ARBA" id="ARBA00023077"/>
    </source>
</evidence>
<evidence type="ECO:0000256" key="9">
    <source>
        <dbReference type="RuleBase" id="RU003357"/>
    </source>
</evidence>
<keyword evidence="4 8" id="KW-0812">Transmembrane</keyword>
<evidence type="ECO:0000256" key="2">
    <source>
        <dbReference type="ARBA" id="ARBA00022448"/>
    </source>
</evidence>
<keyword evidence="5 9" id="KW-0798">TonB box</keyword>
<dbReference type="NCBIfam" id="TIGR04056">
    <property type="entry name" value="OMP_RagA_SusC"/>
    <property type="match status" value="1"/>
</dbReference>
<reference evidence="12 13" key="1">
    <citation type="submission" date="2019-10" db="EMBL/GenBank/DDBJ databases">
        <title>Muricauda olearia CL-SS4 JCM15563 genome.</title>
        <authorList>
            <person name="Liu L."/>
        </authorList>
    </citation>
    <scope>NUCLEOTIDE SEQUENCE [LARGE SCALE GENOMIC DNA]</scope>
    <source>
        <strain evidence="12 13">CL-SS4</strain>
    </source>
</reference>
<keyword evidence="7 8" id="KW-0998">Cell outer membrane</keyword>
<dbReference type="NCBIfam" id="TIGR04057">
    <property type="entry name" value="SusC_RagA_signa"/>
    <property type="match status" value="1"/>
</dbReference>
<organism evidence="12 13">
    <name type="scientific">Flagellimonas olearia</name>
    <dbReference type="NCBI Taxonomy" id="552546"/>
    <lineage>
        <taxon>Bacteria</taxon>
        <taxon>Pseudomonadati</taxon>
        <taxon>Bacteroidota</taxon>
        <taxon>Flavobacteriia</taxon>
        <taxon>Flavobacteriales</taxon>
        <taxon>Flavobacteriaceae</taxon>
        <taxon>Flagellimonas</taxon>
    </lineage>
</organism>
<dbReference type="OrthoDB" id="9768177at2"/>
<evidence type="ECO:0000256" key="3">
    <source>
        <dbReference type="ARBA" id="ARBA00022452"/>
    </source>
</evidence>
<comment type="subcellular location">
    <subcellularLocation>
        <location evidence="1 8">Cell outer membrane</location>
        <topology evidence="1 8">Multi-pass membrane protein</topology>
    </subcellularLocation>
</comment>
<accession>A0A6I1E1G0</accession>
<dbReference type="EMBL" id="WELG01000001">
    <property type="protein sequence ID" value="KAB7530259.1"/>
    <property type="molecule type" value="Genomic_DNA"/>
</dbReference>
<comment type="caution">
    <text evidence="12">The sequence shown here is derived from an EMBL/GenBank/DDBJ whole genome shotgun (WGS) entry which is preliminary data.</text>
</comment>
<dbReference type="AlphaFoldDB" id="A0A6I1E1G0"/>
<evidence type="ECO:0000256" key="6">
    <source>
        <dbReference type="ARBA" id="ARBA00023136"/>
    </source>
</evidence>
<feature type="domain" description="TonB-dependent receptor plug" evidence="11">
    <location>
        <begin position="223"/>
        <end position="327"/>
    </location>
</feature>
<dbReference type="GO" id="GO:0009279">
    <property type="term" value="C:cell outer membrane"/>
    <property type="evidence" value="ECO:0007669"/>
    <property type="project" value="UniProtKB-SubCell"/>
</dbReference>
<name>A0A6I1E1G0_9FLAO</name>
<dbReference type="InterPro" id="IPR023997">
    <property type="entry name" value="TonB-dep_OMP_SusC/RagA_CS"/>
</dbReference>
<dbReference type="InterPro" id="IPR036942">
    <property type="entry name" value="Beta-barrel_TonB_sf"/>
</dbReference>
<dbReference type="SUPFAM" id="SSF56935">
    <property type="entry name" value="Porins"/>
    <property type="match status" value="1"/>
</dbReference>
<dbReference type="Proteomes" id="UP000429785">
    <property type="component" value="Unassembled WGS sequence"/>
</dbReference>
<gene>
    <name evidence="12" type="ORF">F8C76_01760</name>
</gene>
<protein>
    <submittedName>
        <fullName evidence="12">SusC/RagA family TonB-linked outer membrane protein</fullName>
    </submittedName>
</protein>
<evidence type="ECO:0000256" key="4">
    <source>
        <dbReference type="ARBA" id="ARBA00022692"/>
    </source>
</evidence>
<dbReference type="InterPro" id="IPR000531">
    <property type="entry name" value="Beta-barrel_TonB"/>
</dbReference>
<dbReference type="Pfam" id="PF13715">
    <property type="entry name" value="CarbopepD_reg_2"/>
    <property type="match status" value="1"/>
</dbReference>
<evidence type="ECO:0000313" key="12">
    <source>
        <dbReference type="EMBL" id="KAB7530259.1"/>
    </source>
</evidence>
<keyword evidence="3 8" id="KW-1134">Transmembrane beta strand</keyword>
<dbReference type="SUPFAM" id="SSF49464">
    <property type="entry name" value="Carboxypeptidase regulatory domain-like"/>
    <property type="match status" value="1"/>
</dbReference>
<evidence type="ECO:0000259" key="11">
    <source>
        <dbReference type="Pfam" id="PF07715"/>
    </source>
</evidence>
<proteinExistence type="inferred from homology"/>
<dbReference type="Gene3D" id="2.170.130.10">
    <property type="entry name" value="TonB-dependent receptor, plug domain"/>
    <property type="match status" value="1"/>
</dbReference>
<evidence type="ECO:0000256" key="8">
    <source>
        <dbReference type="PROSITE-ProRule" id="PRU01360"/>
    </source>
</evidence>
<dbReference type="Pfam" id="PF00593">
    <property type="entry name" value="TonB_dep_Rec_b-barrel"/>
    <property type="match status" value="1"/>
</dbReference>
<dbReference type="InterPro" id="IPR039426">
    <property type="entry name" value="TonB-dep_rcpt-like"/>
</dbReference>
<keyword evidence="2 8" id="KW-0813">Transport</keyword>
<dbReference type="Gene3D" id="2.60.40.1120">
    <property type="entry name" value="Carboxypeptidase-like, regulatory domain"/>
    <property type="match status" value="1"/>
</dbReference>
<evidence type="ECO:0000256" key="7">
    <source>
        <dbReference type="ARBA" id="ARBA00023237"/>
    </source>
</evidence>
<comment type="similarity">
    <text evidence="8 9">Belongs to the TonB-dependent receptor family.</text>
</comment>
<dbReference type="InterPro" id="IPR012910">
    <property type="entry name" value="Plug_dom"/>
</dbReference>
<dbReference type="InterPro" id="IPR023996">
    <property type="entry name" value="TonB-dep_OMP_SusC/RagA"/>
</dbReference>
<dbReference type="Gene3D" id="2.40.170.20">
    <property type="entry name" value="TonB-dependent receptor, beta-barrel domain"/>
    <property type="match status" value="1"/>
</dbReference>
<keyword evidence="6 8" id="KW-0472">Membrane</keyword>
<evidence type="ECO:0000259" key="10">
    <source>
        <dbReference type="Pfam" id="PF00593"/>
    </source>
</evidence>
<feature type="domain" description="TonB-dependent receptor-like beta-barrel" evidence="10">
    <location>
        <begin position="495"/>
        <end position="1133"/>
    </location>
</feature>
<sequence length="1185" mass="132197">MKFKFTAAFFKHRKRFFMLIMRTFIFLFCAFVFGFAPNNLVSQNSRIIVKEDKTVTVDEVFDLIMEQTDYDFFYEEGIFDAYPKVNLKKGTIRTNKLLSEVLGFGNLLVTVQPNKTIIIEGKVLKEASAPQATVSGMVTDGSGLPLPGASIVEKGTINGVQTDFDGEFEITLKGKDPTIVVSFIGYETKEVEVGSRQIVNVVLKESVSNLKEVVVVGFGTVRKENLTAAVDQVTADELGNRANTSIVQSLQGVMPGLNIQSNNGDPRQNPEINIRGFNSINGGSPLVLVDGIAGNLNLLNPSDIETVTVLKDAGSAAIYGARGAFGVILVTTKKGKEGSVKVNYNSTVSLASPTVRTDYISDPVLYGKTVDAAIYGYNGTSYTGYTSDLDWERLQSVADGVYAPWQELQADGTYKFYGNTDWYDYLYRKQVFSQINDVSISGGNETVQAYLSGRVYKSGTVQKLQDEDVVRKNIKGNISFKVNDWLRLSNDIQYNTGNQIEYGGRAAGWGSTWTYDNNYLFAFDSPIIDGVPFNRAGGVTFASVLTGNSYEDYDYKQLVNTFSTIITPFDNLKINVDYSYRFTNTNWSRRLNPFQSLIGERLEEQTRGLNRLTEQKTENVYNVLNAYANYSQSIGKHHNLKLTLGYNQEDLNEDDVIAEQGGLFDPNYSSLNLGTELLRADGSSTNWAVQGVFGRFHYDFDDKYLFDFTARYDGSSRFPKDSRWGFFPSASAGWFLSKENFWEGIEPTVSMFKLRGSYGILGNQNVGLYTFSQLLAIDTTDWLVGSARLNMVSAPNPLPSSSTWENTATTNFGLDLGFFDNKLTTSLDVYRKEVTDMYLPGEPLPGVFGANEPRENSADLEVKGFELSLSYQNTFTLKGKPLRFKVGGSLNNSVGRITKYSNPNGLLSSFYEGQTLGEIWGYRTDGQFQSDEEALEYQNTFVNPELHLSDVYNFVFNGAQNNAFKGLRGGDVKYLDVDGDGKIHNGDNTLEDHGDLRVIGNAMPKYQFGFLISSEWNGFDLLVQGSGVGSQDWYPRGRMYWGTYERPYVAYIRKDLVSNAWSVDNPKGNYPRIERGYTALSSNRQLSAVNDHYLENLGYLRVKNLTLGYTLPQEITRKVSIERLRLYFSGENLFTFRFGGLTKYLDPEQAGSGVSLSNPNAATSSSDVEDYPMNKMFSLGVNITL</sequence>
<dbReference type="PROSITE" id="PS52016">
    <property type="entry name" value="TONB_DEPENDENT_REC_3"/>
    <property type="match status" value="1"/>
</dbReference>
<dbReference type="InterPro" id="IPR008969">
    <property type="entry name" value="CarboxyPept-like_regulatory"/>
</dbReference>
<evidence type="ECO:0000256" key="1">
    <source>
        <dbReference type="ARBA" id="ARBA00004571"/>
    </source>
</evidence>
<evidence type="ECO:0000313" key="13">
    <source>
        <dbReference type="Proteomes" id="UP000429785"/>
    </source>
</evidence>